<dbReference type="GO" id="GO:0003677">
    <property type="term" value="F:DNA binding"/>
    <property type="evidence" value="ECO:0007669"/>
    <property type="project" value="InterPro"/>
</dbReference>
<reference evidence="3 4" key="1">
    <citation type="submission" date="2018-07" db="EMBL/GenBank/DDBJ databases">
        <title>Exploring interactions and the metabolic potential of the ultra-small soil bacteria Hylemonella gracilis.</title>
        <authorList>
            <person name="Tyc O."/>
            <person name="Kulkarni P."/>
            <person name="Gawehns F."/>
            <person name="Hundscheid M."/>
            <person name="Zweers H."/>
            <person name="Garbeva P."/>
        </authorList>
    </citation>
    <scope>NUCLEOTIDE SEQUENCE [LARGE SCALE GENOMIC DNA]</scope>
    <source>
        <strain evidence="3 4">NS1</strain>
    </source>
</reference>
<dbReference type="InterPro" id="IPR001387">
    <property type="entry name" value="Cro/C1-type_HTH"/>
</dbReference>
<keyword evidence="1" id="KW-0175">Coiled coil</keyword>
<evidence type="ECO:0000259" key="2">
    <source>
        <dbReference type="PROSITE" id="PS50943"/>
    </source>
</evidence>
<dbReference type="AlphaFoldDB" id="A0A4P6UMJ4"/>
<feature type="domain" description="HTH cro/C1-type" evidence="2">
    <location>
        <begin position="80"/>
        <end position="126"/>
    </location>
</feature>
<protein>
    <submittedName>
        <fullName evidence="3">XRE family transcriptional regulator</fullName>
    </submittedName>
</protein>
<dbReference type="SUPFAM" id="SSF47413">
    <property type="entry name" value="lambda repressor-like DNA-binding domains"/>
    <property type="match status" value="1"/>
</dbReference>
<name>A0A4P6UMJ4_9BURK</name>
<dbReference type="SMART" id="SM00530">
    <property type="entry name" value="HTH_XRE"/>
    <property type="match status" value="1"/>
</dbReference>
<evidence type="ECO:0000256" key="1">
    <source>
        <dbReference type="SAM" id="Coils"/>
    </source>
</evidence>
<proteinExistence type="predicted"/>
<dbReference type="OrthoDB" id="5957380at2"/>
<dbReference type="EMBL" id="CP031395">
    <property type="protein sequence ID" value="QBK06413.1"/>
    <property type="molecule type" value="Genomic_DNA"/>
</dbReference>
<gene>
    <name evidence="3" type="ORF">DW355_06620</name>
</gene>
<dbReference type="Proteomes" id="UP000292939">
    <property type="component" value="Chromosome"/>
</dbReference>
<dbReference type="CDD" id="cd00093">
    <property type="entry name" value="HTH_XRE"/>
    <property type="match status" value="1"/>
</dbReference>
<accession>A0A4P6UMJ4</accession>
<evidence type="ECO:0000313" key="4">
    <source>
        <dbReference type="Proteomes" id="UP000292939"/>
    </source>
</evidence>
<dbReference type="Gene3D" id="1.10.260.40">
    <property type="entry name" value="lambda repressor-like DNA-binding domains"/>
    <property type="match status" value="1"/>
</dbReference>
<feature type="coiled-coil region" evidence="1">
    <location>
        <begin position="17"/>
        <end position="51"/>
    </location>
</feature>
<sequence>MANITSLLKSEITRLARKEIRAEVESLKKAAAQYRSEIAKLKRELTAQEKKIFSLGKSATTAVSETPNDNPKLRFRAAGFASLRKKLGLSAADMGKILDVSLQTVYHWEKGTSKPRASQLERIAEVRKLGRRGAAAKLAETE</sequence>
<evidence type="ECO:0000313" key="3">
    <source>
        <dbReference type="EMBL" id="QBK06413.1"/>
    </source>
</evidence>
<organism evidence="3 4">
    <name type="scientific">Hylemonella gracilis</name>
    <dbReference type="NCBI Taxonomy" id="80880"/>
    <lineage>
        <taxon>Bacteria</taxon>
        <taxon>Pseudomonadati</taxon>
        <taxon>Pseudomonadota</taxon>
        <taxon>Betaproteobacteria</taxon>
        <taxon>Burkholderiales</taxon>
        <taxon>Comamonadaceae</taxon>
        <taxon>Hylemonella</taxon>
    </lineage>
</organism>
<dbReference type="PROSITE" id="PS50943">
    <property type="entry name" value="HTH_CROC1"/>
    <property type="match status" value="1"/>
</dbReference>
<dbReference type="Pfam" id="PF01381">
    <property type="entry name" value="HTH_3"/>
    <property type="match status" value="1"/>
</dbReference>
<dbReference type="InterPro" id="IPR010982">
    <property type="entry name" value="Lambda_DNA-bd_dom_sf"/>
</dbReference>
<dbReference type="KEGG" id="hgr:DW355_06620"/>